<feature type="region of interest" description="Disordered" evidence="1">
    <location>
        <begin position="63"/>
        <end position="122"/>
    </location>
</feature>
<accession>A0A6A6XRA0</accession>
<feature type="region of interest" description="Disordered" evidence="1">
    <location>
        <begin position="1"/>
        <end position="34"/>
    </location>
</feature>
<evidence type="ECO:0000313" key="2">
    <source>
        <dbReference type="EMBL" id="KAF2799086.1"/>
    </source>
</evidence>
<keyword evidence="3" id="KW-1185">Reference proteome</keyword>
<dbReference type="Proteomes" id="UP000799757">
    <property type="component" value="Unassembled WGS sequence"/>
</dbReference>
<organism evidence="2 3">
    <name type="scientific">Melanomma pulvis-pyrius CBS 109.77</name>
    <dbReference type="NCBI Taxonomy" id="1314802"/>
    <lineage>
        <taxon>Eukaryota</taxon>
        <taxon>Fungi</taxon>
        <taxon>Dikarya</taxon>
        <taxon>Ascomycota</taxon>
        <taxon>Pezizomycotina</taxon>
        <taxon>Dothideomycetes</taxon>
        <taxon>Pleosporomycetidae</taxon>
        <taxon>Pleosporales</taxon>
        <taxon>Melanommataceae</taxon>
        <taxon>Melanomma</taxon>
    </lineage>
</organism>
<evidence type="ECO:0000313" key="3">
    <source>
        <dbReference type="Proteomes" id="UP000799757"/>
    </source>
</evidence>
<proteinExistence type="predicted"/>
<dbReference type="AlphaFoldDB" id="A0A6A6XRA0"/>
<feature type="compositionally biased region" description="Low complexity" evidence="1">
    <location>
        <begin position="109"/>
        <end position="118"/>
    </location>
</feature>
<feature type="compositionally biased region" description="Basic and acidic residues" evidence="1">
    <location>
        <begin position="14"/>
        <end position="34"/>
    </location>
</feature>
<name>A0A6A6XRA0_9PLEO</name>
<sequence>MQQPHIPDQAAGLEGRRGFIHGEPDSPAKLDHGRITTSKPLWKYAAGTHSTITVLQRNGTAIVNGGFDEDEQDDQDDEQDDDEAIATGGFDEDERNDEQEEDGGEDGLGNRLTNLLAGGDDDEDTAALLDTVLMSELDHL</sequence>
<dbReference type="EMBL" id="MU001771">
    <property type="protein sequence ID" value="KAF2799086.1"/>
    <property type="molecule type" value="Genomic_DNA"/>
</dbReference>
<feature type="compositionally biased region" description="Acidic residues" evidence="1">
    <location>
        <begin position="67"/>
        <end position="105"/>
    </location>
</feature>
<reference evidence="2" key="1">
    <citation type="journal article" date="2020" name="Stud. Mycol.">
        <title>101 Dothideomycetes genomes: a test case for predicting lifestyles and emergence of pathogens.</title>
        <authorList>
            <person name="Haridas S."/>
            <person name="Albert R."/>
            <person name="Binder M."/>
            <person name="Bloem J."/>
            <person name="Labutti K."/>
            <person name="Salamov A."/>
            <person name="Andreopoulos B."/>
            <person name="Baker S."/>
            <person name="Barry K."/>
            <person name="Bills G."/>
            <person name="Bluhm B."/>
            <person name="Cannon C."/>
            <person name="Castanera R."/>
            <person name="Culley D."/>
            <person name="Daum C."/>
            <person name="Ezra D."/>
            <person name="Gonzalez J."/>
            <person name="Henrissat B."/>
            <person name="Kuo A."/>
            <person name="Liang C."/>
            <person name="Lipzen A."/>
            <person name="Lutzoni F."/>
            <person name="Magnuson J."/>
            <person name="Mondo S."/>
            <person name="Nolan M."/>
            <person name="Ohm R."/>
            <person name="Pangilinan J."/>
            <person name="Park H.-J."/>
            <person name="Ramirez L."/>
            <person name="Alfaro M."/>
            <person name="Sun H."/>
            <person name="Tritt A."/>
            <person name="Yoshinaga Y."/>
            <person name="Zwiers L.-H."/>
            <person name="Turgeon B."/>
            <person name="Goodwin S."/>
            <person name="Spatafora J."/>
            <person name="Crous P."/>
            <person name="Grigoriev I."/>
        </authorList>
    </citation>
    <scope>NUCLEOTIDE SEQUENCE</scope>
    <source>
        <strain evidence="2">CBS 109.77</strain>
    </source>
</reference>
<evidence type="ECO:0000256" key="1">
    <source>
        <dbReference type="SAM" id="MobiDB-lite"/>
    </source>
</evidence>
<gene>
    <name evidence="2" type="ORF">K505DRAFT_356970</name>
</gene>
<protein>
    <submittedName>
        <fullName evidence="2">Uncharacterized protein</fullName>
    </submittedName>
</protein>